<dbReference type="InterPro" id="IPR028357">
    <property type="entry name" value="UDPglc_DH_bac"/>
</dbReference>
<evidence type="ECO:0000256" key="1">
    <source>
        <dbReference type="ARBA" id="ARBA00004701"/>
    </source>
</evidence>
<keyword evidence="4 7" id="KW-0560">Oxidoreductase</keyword>
<keyword evidence="13" id="KW-1185">Reference proteome</keyword>
<evidence type="ECO:0000256" key="4">
    <source>
        <dbReference type="ARBA" id="ARBA00023002"/>
    </source>
</evidence>
<feature type="active site" description="Nucleophile" evidence="8">
    <location>
        <position position="260"/>
    </location>
</feature>
<dbReference type="SUPFAM" id="SSF52413">
    <property type="entry name" value="UDP-glucose/GDP-mannose dehydrogenase C-terminal domain"/>
    <property type="match status" value="1"/>
</dbReference>
<dbReference type="PIRSF" id="PIRSF500134">
    <property type="entry name" value="UDPglc_DH_bac"/>
    <property type="match status" value="1"/>
</dbReference>
<feature type="binding site" evidence="10">
    <location>
        <position position="41"/>
    </location>
    <ligand>
        <name>NAD(+)</name>
        <dbReference type="ChEBI" id="CHEBI:57540"/>
    </ligand>
</feature>
<evidence type="ECO:0000256" key="6">
    <source>
        <dbReference type="ARBA" id="ARBA00047473"/>
    </source>
</evidence>
<dbReference type="SMART" id="SM00984">
    <property type="entry name" value="UDPG_MGDP_dh_C"/>
    <property type="match status" value="1"/>
</dbReference>
<dbReference type="GO" id="GO:0051287">
    <property type="term" value="F:NAD binding"/>
    <property type="evidence" value="ECO:0007669"/>
    <property type="project" value="InterPro"/>
</dbReference>
<dbReference type="FunFam" id="3.40.50.720:FF:000297">
    <property type="entry name" value="UDP-glucose 6-dehydrogenase"/>
    <property type="match status" value="1"/>
</dbReference>
<evidence type="ECO:0000256" key="9">
    <source>
        <dbReference type="PIRSR" id="PIRSR500134-2"/>
    </source>
</evidence>
<evidence type="ECO:0000256" key="10">
    <source>
        <dbReference type="PIRSR" id="PIRSR500134-3"/>
    </source>
</evidence>
<dbReference type="InterPro" id="IPR014026">
    <property type="entry name" value="UDP-Glc/GDP-Man_DH_dimer"/>
</dbReference>
<dbReference type="InterPro" id="IPR036291">
    <property type="entry name" value="NAD(P)-bd_dom_sf"/>
</dbReference>
<feature type="binding site" evidence="10">
    <location>
        <position position="152"/>
    </location>
    <ligand>
        <name>NAD(+)</name>
        <dbReference type="ChEBI" id="CHEBI:57540"/>
    </ligand>
</feature>
<feature type="binding site" evidence="10">
    <location>
        <position position="125"/>
    </location>
    <ligand>
        <name>NAD(+)</name>
        <dbReference type="ChEBI" id="CHEBI:57540"/>
    </ligand>
</feature>
<dbReference type="EMBL" id="JAAAWP010000016">
    <property type="protein sequence ID" value="NDW23212.1"/>
    <property type="molecule type" value="Genomic_DNA"/>
</dbReference>
<dbReference type="Pfam" id="PF00984">
    <property type="entry name" value="UDPG_MGDP_dh"/>
    <property type="match status" value="1"/>
</dbReference>
<feature type="binding site" evidence="9">
    <location>
        <position position="257"/>
    </location>
    <ligand>
        <name>substrate</name>
    </ligand>
</feature>
<proteinExistence type="inferred from homology"/>
<comment type="caution">
    <text evidence="12">The sequence shown here is derived from an EMBL/GenBank/DDBJ whole genome shotgun (WGS) entry which is preliminary data.</text>
</comment>
<evidence type="ECO:0000256" key="7">
    <source>
        <dbReference type="PIRNR" id="PIRNR000124"/>
    </source>
</evidence>
<dbReference type="InterPro" id="IPR036220">
    <property type="entry name" value="UDP-Glc/GDP-Man_DH_C_sf"/>
</dbReference>
<evidence type="ECO:0000256" key="5">
    <source>
        <dbReference type="ARBA" id="ARBA00023027"/>
    </source>
</evidence>
<feature type="binding site" evidence="9">
    <location>
        <position position="395"/>
    </location>
    <ligand>
        <name>substrate</name>
    </ligand>
</feature>
<organism evidence="12 13">
    <name type="scientific">Alteromonas hispanica</name>
    <dbReference type="NCBI Taxonomy" id="315421"/>
    <lineage>
        <taxon>Bacteria</taxon>
        <taxon>Pseudomonadati</taxon>
        <taxon>Pseudomonadota</taxon>
        <taxon>Gammaproteobacteria</taxon>
        <taxon>Alteromonadales</taxon>
        <taxon>Alteromonadaceae</taxon>
        <taxon>Alteromonas/Salinimonas group</taxon>
        <taxon>Alteromonas</taxon>
    </lineage>
</organism>
<name>A0A6L9MYC7_9ALTE</name>
<dbReference type="GO" id="GO:0000271">
    <property type="term" value="P:polysaccharide biosynthetic process"/>
    <property type="evidence" value="ECO:0007669"/>
    <property type="project" value="InterPro"/>
</dbReference>
<evidence type="ECO:0000313" key="12">
    <source>
        <dbReference type="EMBL" id="NDW23212.1"/>
    </source>
</evidence>
<dbReference type="Gene3D" id="1.10.1040.10">
    <property type="entry name" value="N-(1-d-carboxylethyl)-l-norvaline Dehydrogenase, domain 2"/>
    <property type="match status" value="1"/>
</dbReference>
<dbReference type="Pfam" id="PF03720">
    <property type="entry name" value="UDPG_MGDP_dh_C"/>
    <property type="match status" value="1"/>
</dbReference>
<dbReference type="SUPFAM" id="SSF51735">
    <property type="entry name" value="NAD(P)-binding Rossmann-fold domains"/>
    <property type="match status" value="1"/>
</dbReference>
<gene>
    <name evidence="12" type="ORF">GTW09_16980</name>
</gene>
<evidence type="ECO:0000256" key="8">
    <source>
        <dbReference type="PIRSR" id="PIRSR500134-1"/>
    </source>
</evidence>
<dbReference type="InterPro" id="IPR001732">
    <property type="entry name" value="UDP-Glc/GDP-Man_DH_N"/>
</dbReference>
<dbReference type="GO" id="GO:0003979">
    <property type="term" value="F:UDP-glucose 6-dehydrogenase activity"/>
    <property type="evidence" value="ECO:0007669"/>
    <property type="project" value="UniProtKB-EC"/>
</dbReference>
<accession>A0A6L9MYC7</accession>
<evidence type="ECO:0000256" key="3">
    <source>
        <dbReference type="ARBA" id="ARBA00012954"/>
    </source>
</evidence>
<dbReference type="InterPro" id="IPR008927">
    <property type="entry name" value="6-PGluconate_DH-like_C_sf"/>
</dbReference>
<feature type="binding site" evidence="9">
    <location>
        <position position="204"/>
    </location>
    <ligand>
        <name>substrate</name>
    </ligand>
</feature>
<dbReference type="Pfam" id="PF03721">
    <property type="entry name" value="UDPG_MGDP_dh_N"/>
    <property type="match status" value="1"/>
</dbReference>
<feature type="binding site" evidence="10">
    <location>
        <position position="263"/>
    </location>
    <ligand>
        <name>NAD(+)</name>
        <dbReference type="ChEBI" id="CHEBI:57540"/>
    </ligand>
</feature>
<dbReference type="InterPro" id="IPR017476">
    <property type="entry name" value="UDP-Glc/GDP-Man"/>
</dbReference>
<feature type="binding site" evidence="9">
    <location>
        <position position="313"/>
    </location>
    <ligand>
        <name>substrate</name>
    </ligand>
</feature>
<dbReference type="NCBIfam" id="TIGR03026">
    <property type="entry name" value="NDP-sugDHase"/>
    <property type="match status" value="1"/>
</dbReference>
<comment type="catalytic activity">
    <reaction evidence="6 7">
        <text>UDP-alpha-D-glucose + 2 NAD(+) + H2O = UDP-alpha-D-glucuronate + 2 NADH + 3 H(+)</text>
        <dbReference type="Rhea" id="RHEA:23596"/>
        <dbReference type="ChEBI" id="CHEBI:15377"/>
        <dbReference type="ChEBI" id="CHEBI:15378"/>
        <dbReference type="ChEBI" id="CHEBI:57540"/>
        <dbReference type="ChEBI" id="CHEBI:57945"/>
        <dbReference type="ChEBI" id="CHEBI:58052"/>
        <dbReference type="ChEBI" id="CHEBI:58885"/>
        <dbReference type="EC" id="1.1.1.22"/>
    </reaction>
</comment>
<dbReference type="Proteomes" id="UP000478837">
    <property type="component" value="Unassembled WGS sequence"/>
</dbReference>
<feature type="binding site" evidence="10">
    <location>
        <position position="36"/>
    </location>
    <ligand>
        <name>NAD(+)</name>
        <dbReference type="ChEBI" id="CHEBI:57540"/>
    </ligand>
</feature>
<dbReference type="PANTHER" id="PTHR43750:SF2">
    <property type="entry name" value="UDP-GLUCOSE 6-DEHYDROGENASE"/>
    <property type="match status" value="1"/>
</dbReference>
<dbReference type="UniPathway" id="UPA00038">
    <property type="reaction ID" value="UER00491"/>
</dbReference>
<dbReference type="InterPro" id="IPR014027">
    <property type="entry name" value="UDP-Glc/GDP-Man_DH_C"/>
</dbReference>
<dbReference type="RefSeq" id="WP_163112815.1">
    <property type="nucleotide sequence ID" value="NZ_JAAAWP010000016.1"/>
</dbReference>
<comment type="pathway">
    <text evidence="1">Nucleotide-sugar biosynthesis; UDP-alpha-D-glucuronate biosynthesis; UDP-alpha-D-glucuronate from UDP-alpha-D-glucose: step 1/1.</text>
</comment>
<evidence type="ECO:0000256" key="2">
    <source>
        <dbReference type="ARBA" id="ARBA00006601"/>
    </source>
</evidence>
<keyword evidence="5 7" id="KW-0520">NAD</keyword>
<dbReference type="AlphaFoldDB" id="A0A6L9MYC7"/>
<reference evidence="12 13" key="1">
    <citation type="submission" date="2020-01" db="EMBL/GenBank/DDBJ databases">
        <title>Genomes of bacteria type strains.</title>
        <authorList>
            <person name="Chen J."/>
            <person name="Zhu S."/>
            <person name="Yang J."/>
        </authorList>
    </citation>
    <scope>NUCLEOTIDE SEQUENCE [LARGE SCALE GENOMIC DNA]</scope>
    <source>
        <strain evidence="12 13">LMG 22958</strain>
    </source>
</reference>
<feature type="binding site" evidence="9">
    <location>
        <position position="314"/>
    </location>
    <ligand>
        <name>substrate</name>
    </ligand>
</feature>
<feature type="binding site" evidence="10">
    <location>
        <position position="321"/>
    </location>
    <ligand>
        <name>NAD(+)</name>
        <dbReference type="ChEBI" id="CHEBI:57540"/>
    </ligand>
</feature>
<evidence type="ECO:0000313" key="13">
    <source>
        <dbReference type="Proteomes" id="UP000478837"/>
    </source>
</evidence>
<dbReference type="SUPFAM" id="SSF48179">
    <property type="entry name" value="6-phosphogluconate dehydrogenase C-terminal domain-like"/>
    <property type="match status" value="1"/>
</dbReference>
<dbReference type="PIRSF" id="PIRSF000124">
    <property type="entry name" value="UDPglc_GDPman_dh"/>
    <property type="match status" value="1"/>
</dbReference>
<evidence type="ECO:0000259" key="11">
    <source>
        <dbReference type="SMART" id="SM00984"/>
    </source>
</evidence>
<dbReference type="GO" id="GO:0006065">
    <property type="term" value="P:UDP-glucuronate biosynthetic process"/>
    <property type="evidence" value="ECO:0007669"/>
    <property type="project" value="UniProtKB-UniPathway"/>
</dbReference>
<feature type="domain" description="UDP-glucose/GDP-mannose dehydrogenase C-terminal" evidence="11">
    <location>
        <begin position="307"/>
        <end position="394"/>
    </location>
</feature>
<dbReference type="InterPro" id="IPR013328">
    <property type="entry name" value="6PGD_dom2"/>
</dbReference>
<feature type="binding site" evidence="10">
    <location>
        <position position="90"/>
    </location>
    <ligand>
        <name>NAD(+)</name>
        <dbReference type="ChEBI" id="CHEBI:57540"/>
    </ligand>
</feature>
<feature type="binding site" evidence="9">
    <location>
        <begin position="149"/>
        <end position="152"/>
    </location>
    <ligand>
        <name>substrate</name>
    </ligand>
</feature>
<protein>
    <recommendedName>
        <fullName evidence="3 7">UDP-glucose 6-dehydrogenase</fullName>
        <ecNumber evidence="3 7">1.1.1.22</ecNumber>
    </recommendedName>
</protein>
<dbReference type="EC" id="1.1.1.22" evidence="3 7"/>
<dbReference type="Gene3D" id="3.40.50.720">
    <property type="entry name" value="NAD(P)-binding Rossmann-like Domain"/>
    <property type="match status" value="2"/>
</dbReference>
<dbReference type="PANTHER" id="PTHR43750">
    <property type="entry name" value="UDP-GLUCOSE 6-DEHYDROGENASE TUAD"/>
    <property type="match status" value="1"/>
</dbReference>
<sequence>MEGTMKKYKIAVAGTGYVGLSNAVLLAQHNEVKAIDLVSEKVEMLNNRKSPIEDKELSEYLSTKELDLEATLDAEVAYRDADYVIIATPTDYDTQTNYFNTSSVDAVIKSVLAVNPKAVMVIKSTVPVGFTREAKARHGSDNIIFSPEFLREGKALYDNLHPSRIIVGERTERAEIFAKLLEQGAIKEGIDILFTDSTEAEAIKLFANTYLAMRVAYFNELDSYAERAGLDTKQIIEGVSLDPRIGGHYNNPSFGYGGYCLPKDTKQLLANYSEVPNNMIQAIVDANRTRKDFIADSIVSRNPKIVGIYRLIMKSGSDNFRASAIQGIMKRIKAKGIEVIVYEPVLTEDEFFRSRVVNDLEAFKKESDVIVANRVTTDIEDVLEKVYSRDLFNAD</sequence>
<comment type="similarity">
    <text evidence="2 7">Belongs to the UDP-glucose/GDP-mannose dehydrogenase family.</text>
</comment>
<feature type="binding site" evidence="9">
    <location>
        <begin position="249"/>
        <end position="253"/>
    </location>
    <ligand>
        <name>substrate</name>
    </ligand>
</feature>